<accession>A0AB34IVX4</accession>
<dbReference type="GO" id="GO:0008146">
    <property type="term" value="F:sulfotransferase activity"/>
    <property type="evidence" value="ECO:0007669"/>
    <property type="project" value="InterPro"/>
</dbReference>
<evidence type="ECO:0008006" key="3">
    <source>
        <dbReference type="Google" id="ProtNLM"/>
    </source>
</evidence>
<sequence length="268" mass="30191">MMPLLRSPPPTPPALELALGAPPSPPRHFQCASFCSSNPAPWTSKCFWPLGSCGNCAECYSFHAPDNLFLASMDGSRALSICVFPKAGSTSIFYFFYEALYGAPYRDHFDDDGAQVGPWVQQKEFWPASVANLKEPPPYAPREVVYIVRDPLDRYVSAFRSKFMCGGPGICGDGERVTMEQFADTVAPALISRYGYHSAKVQNTHLSDHKFRDEIKAEDLCPMARRNLTCRTLWSHRLDHLPASNQKYRHRFRRCHHGPAKAYLDNLL</sequence>
<dbReference type="InterPro" id="IPR027417">
    <property type="entry name" value="P-loop_NTPase"/>
</dbReference>
<proteinExistence type="predicted"/>
<dbReference type="Pfam" id="PF03567">
    <property type="entry name" value="Sulfotransfer_2"/>
    <property type="match status" value="1"/>
</dbReference>
<gene>
    <name evidence="1" type="ORF">AB1Y20_004328</name>
</gene>
<name>A0AB34IVX4_PRYPA</name>
<dbReference type="Proteomes" id="UP001515480">
    <property type="component" value="Unassembled WGS sequence"/>
</dbReference>
<dbReference type="InterPro" id="IPR005331">
    <property type="entry name" value="Sulfotransferase"/>
</dbReference>
<evidence type="ECO:0000313" key="2">
    <source>
        <dbReference type="Proteomes" id="UP001515480"/>
    </source>
</evidence>
<organism evidence="1 2">
    <name type="scientific">Prymnesium parvum</name>
    <name type="common">Toxic golden alga</name>
    <dbReference type="NCBI Taxonomy" id="97485"/>
    <lineage>
        <taxon>Eukaryota</taxon>
        <taxon>Haptista</taxon>
        <taxon>Haptophyta</taxon>
        <taxon>Prymnesiophyceae</taxon>
        <taxon>Prymnesiales</taxon>
        <taxon>Prymnesiaceae</taxon>
        <taxon>Prymnesium</taxon>
    </lineage>
</organism>
<reference evidence="1 2" key="1">
    <citation type="journal article" date="2024" name="Science">
        <title>Giant polyketide synthase enzymes in the biosynthesis of giant marine polyether toxins.</title>
        <authorList>
            <person name="Fallon T.R."/>
            <person name="Shende V.V."/>
            <person name="Wierzbicki I.H."/>
            <person name="Pendleton A.L."/>
            <person name="Watervoot N.F."/>
            <person name="Auber R.P."/>
            <person name="Gonzalez D.J."/>
            <person name="Wisecaver J.H."/>
            <person name="Moore B.S."/>
        </authorList>
    </citation>
    <scope>NUCLEOTIDE SEQUENCE [LARGE SCALE GENOMIC DNA]</scope>
    <source>
        <strain evidence="1 2">12B1</strain>
    </source>
</reference>
<evidence type="ECO:0000313" key="1">
    <source>
        <dbReference type="EMBL" id="KAL1508211.1"/>
    </source>
</evidence>
<dbReference type="EMBL" id="JBGBPQ010000016">
    <property type="protein sequence ID" value="KAL1508211.1"/>
    <property type="molecule type" value="Genomic_DNA"/>
</dbReference>
<comment type="caution">
    <text evidence="1">The sequence shown here is derived from an EMBL/GenBank/DDBJ whole genome shotgun (WGS) entry which is preliminary data.</text>
</comment>
<dbReference type="Gene3D" id="3.40.50.300">
    <property type="entry name" value="P-loop containing nucleotide triphosphate hydrolases"/>
    <property type="match status" value="1"/>
</dbReference>
<keyword evidence="2" id="KW-1185">Reference proteome</keyword>
<protein>
    <recommendedName>
        <fullName evidence="3">Sulfotransferase</fullName>
    </recommendedName>
</protein>
<dbReference type="AlphaFoldDB" id="A0AB34IVX4"/>
<dbReference type="GO" id="GO:0016020">
    <property type="term" value="C:membrane"/>
    <property type="evidence" value="ECO:0007669"/>
    <property type="project" value="InterPro"/>
</dbReference>
<dbReference type="SUPFAM" id="SSF52540">
    <property type="entry name" value="P-loop containing nucleoside triphosphate hydrolases"/>
    <property type="match status" value="1"/>
</dbReference>